<comment type="catalytic activity">
    <reaction evidence="5">
        <text>a (3R)-hydroxyacyl-[ACP] + NADP(+) = a 3-oxoacyl-[ACP] + NADPH + H(+)</text>
        <dbReference type="Rhea" id="RHEA:17397"/>
        <dbReference type="Rhea" id="RHEA-COMP:9916"/>
        <dbReference type="Rhea" id="RHEA-COMP:9945"/>
        <dbReference type="ChEBI" id="CHEBI:15378"/>
        <dbReference type="ChEBI" id="CHEBI:57783"/>
        <dbReference type="ChEBI" id="CHEBI:58349"/>
        <dbReference type="ChEBI" id="CHEBI:78776"/>
        <dbReference type="ChEBI" id="CHEBI:78827"/>
        <dbReference type="EC" id="1.1.1.100"/>
    </reaction>
    <physiologicalReaction direction="right-to-left" evidence="5">
        <dbReference type="Rhea" id="RHEA:17399"/>
    </physiologicalReaction>
</comment>
<gene>
    <name evidence="7" type="primary">fabG</name>
    <name evidence="7" type="ORF">KV110_22990</name>
</gene>
<dbReference type="PANTHER" id="PTHR42879:SF2">
    <property type="entry name" value="3-OXOACYL-[ACYL-CARRIER-PROTEIN] REDUCTASE FABG"/>
    <property type="match status" value="1"/>
</dbReference>
<dbReference type="PANTHER" id="PTHR42879">
    <property type="entry name" value="3-OXOACYL-(ACYL-CARRIER-PROTEIN) REDUCTASE"/>
    <property type="match status" value="1"/>
</dbReference>
<accession>A0ABX8RHI6</accession>
<evidence type="ECO:0000256" key="3">
    <source>
        <dbReference type="ARBA" id="ARBA00022512"/>
    </source>
</evidence>
<keyword evidence="7" id="KW-0560">Oxidoreductase</keyword>
<dbReference type="Proteomes" id="UP000694257">
    <property type="component" value="Chromosome"/>
</dbReference>
<dbReference type="RefSeq" id="WP_218469350.1">
    <property type="nucleotide sequence ID" value="NZ_BAABJN010000008.1"/>
</dbReference>
<comment type="similarity">
    <text evidence="2">Belongs to the short-chain dehydrogenases/reductases (SDR) family.</text>
</comment>
<evidence type="ECO:0000256" key="2">
    <source>
        <dbReference type="ARBA" id="ARBA00006484"/>
    </source>
</evidence>
<keyword evidence="8" id="KW-1185">Reference proteome</keyword>
<dbReference type="InterPro" id="IPR002347">
    <property type="entry name" value="SDR_fam"/>
</dbReference>
<evidence type="ECO:0000256" key="5">
    <source>
        <dbReference type="ARBA" id="ARBA00047400"/>
    </source>
</evidence>
<dbReference type="PROSITE" id="PS00061">
    <property type="entry name" value="ADH_SHORT"/>
    <property type="match status" value="1"/>
</dbReference>
<dbReference type="InterPro" id="IPR057326">
    <property type="entry name" value="KR_dom"/>
</dbReference>
<dbReference type="InterPro" id="IPR020904">
    <property type="entry name" value="Sc_DH/Rdtase_CS"/>
</dbReference>
<dbReference type="Pfam" id="PF13561">
    <property type="entry name" value="adh_short_C2"/>
    <property type="match status" value="1"/>
</dbReference>
<dbReference type="InterPro" id="IPR050259">
    <property type="entry name" value="SDR"/>
</dbReference>
<evidence type="ECO:0000313" key="7">
    <source>
        <dbReference type="EMBL" id="QXN88467.1"/>
    </source>
</evidence>
<proteinExistence type="inferred from homology"/>
<comment type="subcellular location">
    <subcellularLocation>
        <location evidence="1">Secreted</location>
        <location evidence="1">Cell wall</location>
    </subcellularLocation>
</comment>
<dbReference type="SMART" id="SM00822">
    <property type="entry name" value="PKS_KR"/>
    <property type="match status" value="1"/>
</dbReference>
<dbReference type="GO" id="GO:0004316">
    <property type="term" value="F:3-oxoacyl-[acyl-carrier-protein] reductase (NADPH) activity"/>
    <property type="evidence" value="ECO:0007669"/>
    <property type="project" value="UniProtKB-EC"/>
</dbReference>
<reference evidence="7 8" key="1">
    <citation type="submission" date="2021-07" db="EMBL/GenBank/DDBJ databases">
        <title>Whole Genome Sequence of Nocardia Iowensis.</title>
        <authorList>
            <person name="Lamm A."/>
            <person name="Collins-Fairclough A.M."/>
            <person name="Bunk B."/>
            <person name="Sproer C."/>
        </authorList>
    </citation>
    <scope>NUCLEOTIDE SEQUENCE [LARGE SCALE GENOMIC DNA]</scope>
    <source>
        <strain evidence="7 8">NRRL 5646</strain>
    </source>
</reference>
<dbReference type="EMBL" id="CP078145">
    <property type="protein sequence ID" value="QXN88467.1"/>
    <property type="molecule type" value="Genomic_DNA"/>
</dbReference>
<protein>
    <recommendedName>
        <fullName evidence="4">3-oxoacyl-[acyl-carrier-protein] reductase MabA</fullName>
    </recommendedName>
</protein>
<sequence>MADHFCALVTGASRGIGRTLALHLAARNYAIAGCYSAESEDSMKIKAELAAIGVPFYLGACDVRDSDAVDRFVTAAYRSVGPVGALINNAGIVRDNPIVLMPRDDWDAVIDTNLTGTWNFCRSVLYRFMKRRRGVVVNISSVAGIYGSATQSNYSASKAGIIGMSKSLAKEVAPYGVRVNVVAPGFIETDMTKGLPAAKRKDALDSIPLGRLGEPGDVAPLVAFLISDAASYITGQTFAVDGGLTL</sequence>
<evidence type="ECO:0000259" key="6">
    <source>
        <dbReference type="SMART" id="SM00822"/>
    </source>
</evidence>
<keyword evidence="3" id="KW-0134">Cell wall</keyword>
<keyword evidence="3" id="KW-0964">Secreted</keyword>
<evidence type="ECO:0000313" key="8">
    <source>
        <dbReference type="Proteomes" id="UP000694257"/>
    </source>
</evidence>
<dbReference type="NCBIfam" id="NF009466">
    <property type="entry name" value="PRK12826.1-2"/>
    <property type="match status" value="1"/>
</dbReference>
<feature type="domain" description="Ketoreductase" evidence="6">
    <location>
        <begin position="5"/>
        <end position="190"/>
    </location>
</feature>
<evidence type="ECO:0000256" key="4">
    <source>
        <dbReference type="ARBA" id="ARBA00040781"/>
    </source>
</evidence>
<name>A0ABX8RHI6_NOCIO</name>
<evidence type="ECO:0000256" key="1">
    <source>
        <dbReference type="ARBA" id="ARBA00004191"/>
    </source>
</evidence>
<organism evidence="7 8">
    <name type="scientific">Nocardia iowensis</name>
    <dbReference type="NCBI Taxonomy" id="204891"/>
    <lineage>
        <taxon>Bacteria</taxon>
        <taxon>Bacillati</taxon>
        <taxon>Actinomycetota</taxon>
        <taxon>Actinomycetes</taxon>
        <taxon>Mycobacteriales</taxon>
        <taxon>Nocardiaceae</taxon>
        <taxon>Nocardia</taxon>
    </lineage>
</organism>